<evidence type="ECO:0000259" key="3">
    <source>
        <dbReference type="Pfam" id="PF05175"/>
    </source>
</evidence>
<dbReference type="Pfam" id="PF05175">
    <property type="entry name" value="MTS"/>
    <property type="match status" value="1"/>
</dbReference>
<dbReference type="InterPro" id="IPR007848">
    <property type="entry name" value="Small_mtfrase_dom"/>
</dbReference>
<evidence type="ECO:0000256" key="1">
    <source>
        <dbReference type="ARBA" id="ARBA00022603"/>
    </source>
</evidence>
<evidence type="ECO:0000313" key="4">
    <source>
        <dbReference type="EMBL" id="MFD2841182.1"/>
    </source>
</evidence>
<evidence type="ECO:0000313" key="5">
    <source>
        <dbReference type="Proteomes" id="UP001597391"/>
    </source>
</evidence>
<dbReference type="GO" id="GO:0052916">
    <property type="term" value="F:23S rRNA (guanine(1835)-N(2))-methyltransferase activity"/>
    <property type="evidence" value="ECO:0007669"/>
    <property type="project" value="UniProtKB-EC"/>
</dbReference>
<keyword evidence="1 4" id="KW-0489">Methyltransferase</keyword>
<dbReference type="PANTHER" id="PTHR47816:SF4">
    <property type="entry name" value="RIBOSOMAL RNA SMALL SUBUNIT METHYLTRANSFERASE C"/>
    <property type="match status" value="1"/>
</dbReference>
<dbReference type="PANTHER" id="PTHR47816">
    <property type="entry name" value="RIBOSOMAL RNA SMALL SUBUNIT METHYLTRANSFERASE C"/>
    <property type="match status" value="1"/>
</dbReference>
<dbReference type="EMBL" id="JBHUOP010000004">
    <property type="protein sequence ID" value="MFD2841182.1"/>
    <property type="molecule type" value="Genomic_DNA"/>
</dbReference>
<dbReference type="InterPro" id="IPR029063">
    <property type="entry name" value="SAM-dependent_MTases_sf"/>
</dbReference>
<dbReference type="Proteomes" id="UP001597391">
    <property type="component" value="Unassembled WGS sequence"/>
</dbReference>
<gene>
    <name evidence="4" type="ORF">ACFSYH_11475</name>
</gene>
<reference evidence="5" key="1">
    <citation type="journal article" date="2019" name="Int. J. Syst. Evol. Microbiol.">
        <title>The Global Catalogue of Microorganisms (GCM) 10K type strain sequencing project: providing services to taxonomists for standard genome sequencing and annotation.</title>
        <authorList>
            <consortium name="The Broad Institute Genomics Platform"/>
            <consortium name="The Broad Institute Genome Sequencing Center for Infectious Disease"/>
            <person name="Wu L."/>
            <person name="Ma J."/>
        </authorList>
    </citation>
    <scope>NUCLEOTIDE SEQUENCE [LARGE SCALE GENOMIC DNA]</scope>
    <source>
        <strain evidence="5">KCTC 33576</strain>
    </source>
</reference>
<dbReference type="RefSeq" id="WP_377467198.1">
    <property type="nucleotide sequence ID" value="NZ_JBHUOP010000004.1"/>
</dbReference>
<evidence type="ECO:0000256" key="2">
    <source>
        <dbReference type="ARBA" id="ARBA00022679"/>
    </source>
</evidence>
<dbReference type="GO" id="GO:0052914">
    <property type="term" value="F:16S rRNA (guanine(1207)-N(2))-methyltransferase activity"/>
    <property type="evidence" value="ECO:0007669"/>
    <property type="project" value="UniProtKB-EC"/>
</dbReference>
<keyword evidence="2 4" id="KW-0808">Transferase</keyword>
<feature type="domain" description="Methyltransferase small" evidence="3">
    <location>
        <begin position="26"/>
        <end position="176"/>
    </location>
</feature>
<accession>A0ABW5XHS2</accession>
<dbReference type="InterPro" id="IPR046977">
    <property type="entry name" value="RsmC/RlmG"/>
</dbReference>
<organism evidence="4 5">
    <name type="scientific">Populibacterium corticicola</name>
    <dbReference type="NCBI Taxonomy" id="1812826"/>
    <lineage>
        <taxon>Bacteria</taxon>
        <taxon>Bacillati</taxon>
        <taxon>Actinomycetota</taxon>
        <taxon>Actinomycetes</taxon>
        <taxon>Micrococcales</taxon>
        <taxon>Jonesiaceae</taxon>
        <taxon>Populibacterium</taxon>
    </lineage>
</organism>
<dbReference type="CDD" id="cd02440">
    <property type="entry name" value="AdoMet_MTases"/>
    <property type="match status" value="1"/>
</dbReference>
<dbReference type="EC" id="2.1.1.172" evidence="4"/>
<proteinExistence type="predicted"/>
<protein>
    <submittedName>
        <fullName evidence="4">Class I SAM-dependent methyltransferase</fullName>
        <ecNumber evidence="4">2.1.1.172</ecNumber>
        <ecNumber evidence="4">2.1.1.174</ecNumber>
    </submittedName>
</protein>
<dbReference type="Gene3D" id="3.40.50.150">
    <property type="entry name" value="Vaccinia Virus protein VP39"/>
    <property type="match status" value="1"/>
</dbReference>
<dbReference type="SUPFAM" id="SSF53335">
    <property type="entry name" value="S-adenosyl-L-methionine-dependent methyltransferases"/>
    <property type="match status" value="1"/>
</dbReference>
<keyword evidence="5" id="KW-1185">Reference proteome</keyword>
<comment type="caution">
    <text evidence="4">The sequence shown here is derived from an EMBL/GenBank/DDBJ whole genome shotgun (WGS) entry which is preliminary data.</text>
</comment>
<name>A0ABW5XHS2_9MICO</name>
<sequence length="206" mass="22421">MDHYFSTPAGEFERRTITVELAGRTVDVVTAPGIFSPGHVDLGTKVLLREMSAPPGGHLLDLGCGWGPIALTMASLNPDATVWAVDVNERSLALTRENAERLGVKNVRAVLPHEVPSDIGFSEVWSNPPIRVGKEVLHDLMLQWLPRLIPGASAFLVVQKNLGADSLHRWLEEQFSPGRGGGVNAHVVRVASSKGFRVLEVIREEP</sequence>
<dbReference type="EC" id="2.1.1.174" evidence="4"/>